<dbReference type="Proteomes" id="UP000485569">
    <property type="component" value="Unassembled WGS sequence"/>
</dbReference>
<organism evidence="1">
    <name type="scientific">Candidatus Atribacter allofermentans</name>
    <dbReference type="NCBI Taxonomy" id="1852833"/>
    <lineage>
        <taxon>Bacteria</taxon>
        <taxon>Pseudomonadati</taxon>
        <taxon>Atribacterota</taxon>
        <taxon>Atribacteria</taxon>
        <taxon>Atribacterales</taxon>
        <taxon>Atribacteraceae</taxon>
        <taxon>Atribacter</taxon>
    </lineage>
</organism>
<accession>A0A1V5T4V1</accession>
<comment type="caution">
    <text evidence="1">The sequence shown here is derived from an EMBL/GenBank/DDBJ whole genome shotgun (WGS) entry which is preliminary data.</text>
</comment>
<reference evidence="1" key="1">
    <citation type="submission" date="2017-02" db="EMBL/GenBank/DDBJ databases">
        <title>Delving into the versatile metabolic prowess of the omnipresent phylum Bacteroidetes.</title>
        <authorList>
            <person name="Nobu M.K."/>
            <person name="Mei R."/>
            <person name="Narihiro T."/>
            <person name="Kuroda K."/>
            <person name="Liu W.-T."/>
        </authorList>
    </citation>
    <scope>NUCLEOTIDE SEQUENCE</scope>
    <source>
        <strain evidence="1">ADurb.Bin276</strain>
    </source>
</reference>
<protein>
    <submittedName>
        <fullName evidence="1">Uncharacterized protein</fullName>
    </submittedName>
</protein>
<dbReference type="AlphaFoldDB" id="A0A1V5T4V1"/>
<dbReference type="EMBL" id="MWBQ01000018">
    <property type="protein sequence ID" value="OQA61441.1"/>
    <property type="molecule type" value="Genomic_DNA"/>
</dbReference>
<proteinExistence type="predicted"/>
<sequence>MDLKKTADQGLNVYVYGWKGLADYFGIHKRTLQRWDEKLKIPWDKSGPKKNDSVRIHVWTADTYYKFFRSKK</sequence>
<name>A0A1V5T4V1_9BACT</name>
<gene>
    <name evidence="1" type="ORF">BWY41_00121</name>
</gene>
<evidence type="ECO:0000313" key="1">
    <source>
        <dbReference type="EMBL" id="OQA61441.1"/>
    </source>
</evidence>